<evidence type="ECO:0000313" key="18">
    <source>
        <dbReference type="Proteomes" id="UP000308005"/>
    </source>
</evidence>
<evidence type="ECO:0000313" key="11">
    <source>
        <dbReference type="EMBL" id="THX42336.1"/>
    </source>
</evidence>
<comment type="caution">
    <text evidence="7">The sequence shown here is derived from an EMBL/GenBank/DDBJ whole genome shotgun (WGS) entry which is preliminary data.</text>
</comment>
<evidence type="ECO:0000313" key="19">
    <source>
        <dbReference type="Proteomes" id="UP000308014"/>
    </source>
</evidence>
<reference evidence="16 17" key="1">
    <citation type="submission" date="2018-10" db="EMBL/GenBank/DDBJ databases">
        <title>Fifty Aureobasidium pullulans genomes reveal a recombining polyextremotolerant generalist.</title>
        <authorList>
            <person name="Gostincar C."/>
            <person name="Turk M."/>
            <person name="Zajc J."/>
            <person name="Gunde-Cimerman N."/>
        </authorList>
    </citation>
    <scope>NUCLEOTIDE SEQUENCE [LARGE SCALE GENOMIC DNA]</scope>
    <source>
        <strain evidence="10 25">EXF-10081</strain>
        <strain evidence="9">EXF-10085</strain>
        <strain evidence="8 16">EXF-10507</strain>
        <strain evidence="7 26">EXF-10751</strain>
        <strain evidence="5 22">EXF-10796</strain>
        <strain evidence="6 27">EXF-11013</strain>
        <strain evidence="4 19">EXF-11318</strain>
        <strain evidence="3 17">EXF-11900</strain>
        <strain evidence="15 20">EXF-1645</strain>
        <strain evidence="14 23">EXF-3519</strain>
        <strain evidence="13 24">EXF-3844</strain>
        <strain evidence="12 18">EXF-3863</strain>
        <strain evidence="11 21">EXF-9785</strain>
    </source>
</reference>
<dbReference type="EMBL" id="QZBZ01000006">
    <property type="protein sequence ID" value="TIA43060.1"/>
    <property type="molecule type" value="Genomic_DNA"/>
</dbReference>
<dbReference type="EMBL" id="QZBN01000468">
    <property type="protein sequence ID" value="THZ42621.1"/>
    <property type="molecule type" value="Genomic_DNA"/>
</dbReference>
<dbReference type="Proteomes" id="UP000308953">
    <property type="component" value="Unassembled WGS sequence"/>
</dbReference>
<proteinExistence type="predicted"/>
<evidence type="ECO:0000313" key="14">
    <source>
        <dbReference type="EMBL" id="THZ79061.1"/>
    </source>
</evidence>
<evidence type="ECO:0000313" key="22">
    <source>
        <dbReference type="Proteomes" id="UP000309076"/>
    </source>
</evidence>
<evidence type="ECO:0000313" key="9">
    <source>
        <dbReference type="EMBL" id="THX06577.1"/>
    </source>
</evidence>
<dbReference type="Proteomes" id="UP000310687">
    <property type="component" value="Unassembled WGS sequence"/>
</dbReference>
<evidence type="ECO:0000313" key="21">
    <source>
        <dbReference type="Proteomes" id="UP000308953"/>
    </source>
</evidence>
<evidence type="ECO:0000313" key="17">
    <source>
        <dbReference type="Proteomes" id="UP000304951"/>
    </source>
</evidence>
<dbReference type="Proteomes" id="UP000308005">
    <property type="component" value="Unassembled WGS sequence"/>
</dbReference>
<dbReference type="EMBL" id="QZAM01000130">
    <property type="protein sequence ID" value="THW41186.1"/>
    <property type="molecule type" value="Genomic_DNA"/>
</dbReference>
<feature type="region of interest" description="Disordered" evidence="1">
    <location>
        <begin position="1"/>
        <end position="27"/>
    </location>
</feature>
<evidence type="ECO:0000313" key="13">
    <source>
        <dbReference type="EMBL" id="THZ42621.1"/>
    </source>
</evidence>
<dbReference type="OrthoDB" id="2533647at2759"/>
<dbReference type="EMBL" id="QZBS01000007">
    <property type="protein sequence ID" value="THZ79061.1"/>
    <property type="molecule type" value="Genomic_DNA"/>
</dbReference>
<evidence type="ECO:0000313" key="10">
    <source>
        <dbReference type="EMBL" id="THX34022.1"/>
    </source>
</evidence>
<dbReference type="Proteomes" id="UP000309076">
    <property type="component" value="Unassembled WGS sequence"/>
</dbReference>
<dbReference type="Proteomes" id="UP000310121">
    <property type="component" value="Unassembled WGS sequence"/>
</dbReference>
<dbReference type="Proteomes" id="UP000310374">
    <property type="component" value="Unassembled WGS sequence"/>
</dbReference>
<dbReference type="Proteomes" id="UP000310421">
    <property type="component" value="Unassembled WGS sequence"/>
</dbReference>
<evidence type="ECO:0000313" key="5">
    <source>
        <dbReference type="EMBL" id="THW41186.1"/>
    </source>
</evidence>
<dbReference type="Proteomes" id="UP000308724">
    <property type="component" value="Unassembled WGS sequence"/>
</dbReference>
<name>A0A4S9IYN2_AURPU</name>
<dbReference type="Pfam" id="PF13577">
    <property type="entry name" value="SnoaL_4"/>
    <property type="match status" value="1"/>
</dbReference>
<dbReference type="AlphaFoldDB" id="A0A4S9IYN2"/>
<dbReference type="Proteomes" id="UP000308014">
    <property type="component" value="Unassembled WGS sequence"/>
</dbReference>
<dbReference type="SUPFAM" id="SSF54427">
    <property type="entry name" value="NTF2-like"/>
    <property type="match status" value="1"/>
</dbReference>
<dbReference type="Proteomes" id="UP000304951">
    <property type="component" value="Unassembled WGS sequence"/>
</dbReference>
<protein>
    <recommendedName>
        <fullName evidence="2">SnoaL-like domain-containing protein</fullName>
    </recommendedName>
</protein>
<evidence type="ECO:0000313" key="20">
    <source>
        <dbReference type="Proteomes" id="UP000308724"/>
    </source>
</evidence>
<organism evidence="7 26">
    <name type="scientific">Aureobasidium pullulans</name>
    <name type="common">Black yeast</name>
    <name type="synonym">Pullularia pullulans</name>
    <dbReference type="NCBI Taxonomy" id="5580"/>
    <lineage>
        <taxon>Eukaryota</taxon>
        <taxon>Fungi</taxon>
        <taxon>Dikarya</taxon>
        <taxon>Ascomycota</taxon>
        <taxon>Pezizomycotina</taxon>
        <taxon>Dothideomycetes</taxon>
        <taxon>Dothideomycetidae</taxon>
        <taxon>Dothideales</taxon>
        <taxon>Saccotheciaceae</taxon>
        <taxon>Aureobasidium</taxon>
    </lineage>
</organism>
<feature type="compositionally biased region" description="Basic and acidic residues" evidence="1">
    <location>
        <begin position="1"/>
        <end position="14"/>
    </location>
</feature>
<evidence type="ECO:0000313" key="6">
    <source>
        <dbReference type="EMBL" id="THW52794.1"/>
    </source>
</evidence>
<evidence type="ECO:0000313" key="4">
    <source>
        <dbReference type="EMBL" id="THW24353.1"/>
    </source>
</evidence>
<evidence type="ECO:0000313" key="8">
    <source>
        <dbReference type="EMBL" id="THW97427.1"/>
    </source>
</evidence>
<dbReference type="InterPro" id="IPR032710">
    <property type="entry name" value="NTF2-like_dom_sf"/>
</dbReference>
<evidence type="ECO:0000256" key="1">
    <source>
        <dbReference type="SAM" id="MobiDB-lite"/>
    </source>
</evidence>
<dbReference type="Proteomes" id="UP000304928">
    <property type="component" value="Unassembled WGS sequence"/>
</dbReference>
<dbReference type="Proteomes" id="UP000309734">
    <property type="component" value="Unassembled WGS sequence"/>
</dbReference>
<evidence type="ECO:0000313" key="27">
    <source>
        <dbReference type="Proteomes" id="UP000310687"/>
    </source>
</evidence>
<evidence type="ECO:0000313" key="7">
    <source>
        <dbReference type="EMBL" id="THW68173.1"/>
    </source>
</evidence>
<dbReference type="EMBL" id="QZAV01000022">
    <property type="protein sequence ID" value="THX42336.1"/>
    <property type="molecule type" value="Genomic_DNA"/>
</dbReference>
<dbReference type="EMBL" id="QZBM01000019">
    <property type="protein sequence ID" value="THZ30746.1"/>
    <property type="molecule type" value="Genomic_DNA"/>
</dbReference>
<feature type="domain" description="SnoaL-like" evidence="2">
    <location>
        <begin position="41"/>
        <end position="162"/>
    </location>
</feature>
<dbReference type="EMBL" id="QZAN01000001">
    <property type="protein sequence ID" value="THW68173.1"/>
    <property type="molecule type" value="Genomic_DNA"/>
</dbReference>
<evidence type="ECO:0000313" key="3">
    <source>
        <dbReference type="EMBL" id="THV69751.1"/>
    </source>
</evidence>
<accession>A0A4S9IYN2</accession>
<dbReference type="EMBL" id="QZAR01000003">
    <property type="protein sequence ID" value="THW97427.1"/>
    <property type="molecule type" value="Genomic_DNA"/>
</dbReference>
<dbReference type="EMBL" id="QZAL01000002">
    <property type="protein sequence ID" value="THW52794.1"/>
    <property type="molecule type" value="Genomic_DNA"/>
</dbReference>
<evidence type="ECO:0000313" key="23">
    <source>
        <dbReference type="Proteomes" id="UP000309734"/>
    </source>
</evidence>
<gene>
    <name evidence="15" type="ORF">D6C78_00659</name>
    <name evidence="14" type="ORF">D6C85_00668</name>
    <name evidence="13" type="ORF">D6C90_05252</name>
    <name evidence="12" type="ORF">D6C91_01063</name>
    <name evidence="11" type="ORF">D6D10_02008</name>
    <name evidence="10" type="ORF">D6D12_01119</name>
    <name evidence="9" type="ORF">D6D13_06372</name>
    <name evidence="8" type="ORF">D6D15_00306</name>
    <name evidence="7" type="ORF">D6D20_00023</name>
    <name evidence="5" type="ORF">D6D21_06451</name>
    <name evidence="6" type="ORF">D6D22_00287</name>
    <name evidence="4" type="ORF">D6D24_00049</name>
    <name evidence="3" type="ORF">D6D28_05657</name>
</gene>
<sequence>MPEDKSKNPDDPYHTEQPALDTYPKDAIRNNAKGHDLDKEALERFKVREICEGWGVYRDAAEWENYRSMFFDDAYIATSWKQGNIDEFIEASKAGFEKGSRFMYILHRIIGSQVDMSPDLTRAVCKMKITITCRFTFDDIEMDNDADCRFFFFLEKRGQRWGVVFYTLLFDKDKFTPVNPERIYSIPEDEVKQYPSGYKYLAWAENKISQPPKMNLNAHGPERNILYGRMKTWLEGGQIRPDLTGEDDPHWKP</sequence>
<dbReference type="EMBL" id="QZAF01000235">
    <property type="protein sequence ID" value="THV69751.1"/>
    <property type="molecule type" value="Genomic_DNA"/>
</dbReference>
<evidence type="ECO:0000313" key="24">
    <source>
        <dbReference type="Proteomes" id="UP000310121"/>
    </source>
</evidence>
<evidence type="ECO:0000313" key="25">
    <source>
        <dbReference type="Proteomes" id="UP000310374"/>
    </source>
</evidence>
<dbReference type="EMBL" id="QZAJ01000001">
    <property type="protein sequence ID" value="THW24353.1"/>
    <property type="molecule type" value="Genomic_DNA"/>
</dbReference>
<evidence type="ECO:0000259" key="2">
    <source>
        <dbReference type="Pfam" id="PF13577"/>
    </source>
</evidence>
<evidence type="ECO:0000313" key="12">
    <source>
        <dbReference type="EMBL" id="THZ30746.1"/>
    </source>
</evidence>
<dbReference type="EMBL" id="QZAT01000007">
    <property type="protein sequence ID" value="THX34022.1"/>
    <property type="molecule type" value="Genomic_DNA"/>
</dbReference>
<dbReference type="EMBL" id="QZAS01000022">
    <property type="protein sequence ID" value="THX06577.1"/>
    <property type="molecule type" value="Genomic_DNA"/>
</dbReference>
<evidence type="ECO:0000313" key="26">
    <source>
        <dbReference type="Proteomes" id="UP000310421"/>
    </source>
</evidence>
<evidence type="ECO:0000313" key="15">
    <source>
        <dbReference type="EMBL" id="TIA43060.1"/>
    </source>
</evidence>
<evidence type="ECO:0000313" key="16">
    <source>
        <dbReference type="Proteomes" id="UP000304928"/>
    </source>
</evidence>
<dbReference type="InterPro" id="IPR037401">
    <property type="entry name" value="SnoaL-like"/>
</dbReference>